<reference evidence="8 9" key="1">
    <citation type="submission" date="2019-02" db="EMBL/GenBank/DDBJ databases">
        <title>Draft genome sequence of Amycolatopsis sp. 8-3EHSu isolated from roots of Suaeda maritima.</title>
        <authorList>
            <person name="Duangmal K."/>
            <person name="Chantavorakit T."/>
        </authorList>
    </citation>
    <scope>NUCLEOTIDE SEQUENCE [LARGE SCALE GENOMIC DNA]</scope>
    <source>
        <strain evidence="8 9">8-3EHSu</strain>
    </source>
</reference>
<dbReference type="InterPro" id="IPR020846">
    <property type="entry name" value="MFS_dom"/>
</dbReference>
<evidence type="ECO:0000256" key="2">
    <source>
        <dbReference type="ARBA" id="ARBA00022475"/>
    </source>
</evidence>
<dbReference type="InterPro" id="IPR011701">
    <property type="entry name" value="MFS"/>
</dbReference>
<dbReference type="InterPro" id="IPR036259">
    <property type="entry name" value="MFS_trans_sf"/>
</dbReference>
<feature type="transmembrane region" description="Helical" evidence="6">
    <location>
        <begin position="200"/>
        <end position="222"/>
    </location>
</feature>
<dbReference type="OrthoDB" id="9814237at2"/>
<feature type="transmembrane region" description="Helical" evidence="6">
    <location>
        <begin position="312"/>
        <end position="334"/>
    </location>
</feature>
<dbReference type="PANTHER" id="PTHR43124:SF3">
    <property type="entry name" value="CHLORAMPHENICOL EFFLUX PUMP RV0191"/>
    <property type="match status" value="1"/>
</dbReference>
<dbReference type="CDD" id="cd17324">
    <property type="entry name" value="MFS_NepI_like"/>
    <property type="match status" value="1"/>
</dbReference>
<comment type="subcellular location">
    <subcellularLocation>
        <location evidence="1">Cell membrane</location>
        <topology evidence="1">Multi-pass membrane protein</topology>
    </subcellularLocation>
</comment>
<sequence>MPLAVYLLGLAIFVQGTSEFMLSGLLPDIAADLGVTIPEAGLLTSAFALGMVIGGPPLAVATLRWSRRRALVWFLAVFAAVHVVGALTTSYELLLVTRVVSAVANAGFWAVAAATAIGMVAPDAKARAMSVVVGGITVACVAGVPGGAVLGQLWGWRSAFWAVAVLSVLTLAFLVRVPAGRGQAATGLRGELRVLANRRLWVAFATIALAEAAMFGVFTYLAPLATGTAGLPASWVPGLLVLFGAGSVLGITVGGRIADARPYQTLFAGLTALTLACAALAVLADSGPALIALVFLIGLLGFGINPAMSSRAFYLGAAAPTLVGASVTSAFNVGNMLGPWLGGVTIGAGLGFGSVAWIGAALAAAAIATVALALTLRGRQPVPAQARA</sequence>
<keyword evidence="2" id="KW-1003">Cell membrane</keyword>
<dbReference type="GO" id="GO:0005886">
    <property type="term" value="C:plasma membrane"/>
    <property type="evidence" value="ECO:0007669"/>
    <property type="project" value="UniProtKB-SubCell"/>
</dbReference>
<dbReference type="SUPFAM" id="SSF103473">
    <property type="entry name" value="MFS general substrate transporter"/>
    <property type="match status" value="1"/>
</dbReference>
<keyword evidence="9" id="KW-1185">Reference proteome</keyword>
<feature type="transmembrane region" description="Helical" evidence="6">
    <location>
        <begin position="265"/>
        <end position="283"/>
    </location>
</feature>
<accession>A0A4Q7J1T2</accession>
<dbReference type="Pfam" id="PF07690">
    <property type="entry name" value="MFS_1"/>
    <property type="match status" value="1"/>
</dbReference>
<evidence type="ECO:0000256" key="6">
    <source>
        <dbReference type="SAM" id="Phobius"/>
    </source>
</evidence>
<comment type="caution">
    <text evidence="8">The sequence shown here is derived from an EMBL/GenBank/DDBJ whole genome shotgun (WGS) entry which is preliminary data.</text>
</comment>
<dbReference type="InterPro" id="IPR050189">
    <property type="entry name" value="MFS_Efflux_Transporters"/>
</dbReference>
<dbReference type="Gene3D" id="1.20.1250.20">
    <property type="entry name" value="MFS general substrate transporter like domains"/>
    <property type="match status" value="1"/>
</dbReference>
<name>A0A4Q7J1T2_9PSEU</name>
<protein>
    <submittedName>
        <fullName evidence="8">MFS transporter</fullName>
    </submittedName>
</protein>
<feature type="transmembrane region" description="Helical" evidence="6">
    <location>
        <begin position="159"/>
        <end position="179"/>
    </location>
</feature>
<dbReference type="RefSeq" id="WP_130478390.1">
    <property type="nucleotide sequence ID" value="NZ_SFCC01000015.1"/>
</dbReference>
<proteinExistence type="predicted"/>
<evidence type="ECO:0000313" key="9">
    <source>
        <dbReference type="Proteomes" id="UP000292003"/>
    </source>
</evidence>
<dbReference type="AlphaFoldDB" id="A0A4Q7J1T2"/>
<feature type="transmembrane region" description="Helical" evidence="6">
    <location>
        <begin position="289"/>
        <end position="305"/>
    </location>
</feature>
<evidence type="ECO:0000256" key="1">
    <source>
        <dbReference type="ARBA" id="ARBA00004651"/>
    </source>
</evidence>
<feature type="transmembrane region" description="Helical" evidence="6">
    <location>
        <begin position="354"/>
        <end position="376"/>
    </location>
</feature>
<feature type="transmembrane region" description="Helical" evidence="6">
    <location>
        <begin position="42"/>
        <end position="63"/>
    </location>
</feature>
<dbReference type="NCBIfam" id="NF033135">
    <property type="entry name" value="cmx_cmrA"/>
    <property type="match status" value="1"/>
</dbReference>
<feature type="transmembrane region" description="Helical" evidence="6">
    <location>
        <begin position="128"/>
        <end position="153"/>
    </location>
</feature>
<keyword evidence="5 6" id="KW-0472">Membrane</keyword>
<dbReference type="GO" id="GO:0022857">
    <property type="term" value="F:transmembrane transporter activity"/>
    <property type="evidence" value="ECO:0007669"/>
    <property type="project" value="InterPro"/>
</dbReference>
<gene>
    <name evidence="8" type="ORF">EWH70_27330</name>
</gene>
<evidence type="ECO:0000256" key="3">
    <source>
        <dbReference type="ARBA" id="ARBA00022692"/>
    </source>
</evidence>
<dbReference type="EMBL" id="SFCC01000015">
    <property type="protein sequence ID" value="RZQ60817.1"/>
    <property type="molecule type" value="Genomic_DNA"/>
</dbReference>
<dbReference type="Proteomes" id="UP000292003">
    <property type="component" value="Unassembled WGS sequence"/>
</dbReference>
<dbReference type="PANTHER" id="PTHR43124">
    <property type="entry name" value="PURINE EFFLUX PUMP PBUE"/>
    <property type="match status" value="1"/>
</dbReference>
<feature type="transmembrane region" description="Helical" evidence="6">
    <location>
        <begin position="234"/>
        <end position="253"/>
    </location>
</feature>
<feature type="domain" description="Major facilitator superfamily (MFS) profile" evidence="7">
    <location>
        <begin position="4"/>
        <end position="383"/>
    </location>
</feature>
<evidence type="ECO:0000256" key="5">
    <source>
        <dbReference type="ARBA" id="ARBA00023136"/>
    </source>
</evidence>
<feature type="transmembrane region" description="Helical" evidence="6">
    <location>
        <begin position="99"/>
        <end position="121"/>
    </location>
</feature>
<keyword evidence="3 6" id="KW-0812">Transmembrane</keyword>
<keyword evidence="4 6" id="KW-1133">Transmembrane helix</keyword>
<organism evidence="8 9">
    <name type="scientific">Amycolatopsis suaedae</name>
    <dbReference type="NCBI Taxonomy" id="2510978"/>
    <lineage>
        <taxon>Bacteria</taxon>
        <taxon>Bacillati</taxon>
        <taxon>Actinomycetota</taxon>
        <taxon>Actinomycetes</taxon>
        <taxon>Pseudonocardiales</taxon>
        <taxon>Pseudonocardiaceae</taxon>
        <taxon>Amycolatopsis</taxon>
    </lineage>
</organism>
<evidence type="ECO:0000256" key="4">
    <source>
        <dbReference type="ARBA" id="ARBA00022989"/>
    </source>
</evidence>
<evidence type="ECO:0000313" key="8">
    <source>
        <dbReference type="EMBL" id="RZQ60817.1"/>
    </source>
</evidence>
<evidence type="ECO:0000259" key="7">
    <source>
        <dbReference type="PROSITE" id="PS50850"/>
    </source>
</evidence>
<feature type="transmembrane region" description="Helical" evidence="6">
    <location>
        <begin position="70"/>
        <end position="87"/>
    </location>
</feature>
<dbReference type="PROSITE" id="PS50850">
    <property type="entry name" value="MFS"/>
    <property type="match status" value="1"/>
</dbReference>